<feature type="region of interest" description="Disordered" evidence="1">
    <location>
        <begin position="591"/>
        <end position="618"/>
    </location>
</feature>
<gene>
    <name evidence="4" type="primary">LOC111357680</name>
</gene>
<dbReference type="AlphaFoldDB" id="A0A9J7IX60"/>
<dbReference type="GeneID" id="111357680"/>
<keyword evidence="3" id="KW-1185">Reference proteome</keyword>
<dbReference type="OrthoDB" id="8193306at2759"/>
<evidence type="ECO:0000313" key="3">
    <source>
        <dbReference type="Proteomes" id="UP000301870"/>
    </source>
</evidence>
<accession>A0A9J7IX60</accession>
<proteinExistence type="predicted"/>
<organism evidence="3 4">
    <name type="scientific">Spodoptera litura</name>
    <name type="common">Asian cotton leafworm</name>
    <dbReference type="NCBI Taxonomy" id="69820"/>
    <lineage>
        <taxon>Eukaryota</taxon>
        <taxon>Metazoa</taxon>
        <taxon>Ecdysozoa</taxon>
        <taxon>Arthropoda</taxon>
        <taxon>Hexapoda</taxon>
        <taxon>Insecta</taxon>
        <taxon>Pterygota</taxon>
        <taxon>Neoptera</taxon>
        <taxon>Endopterygota</taxon>
        <taxon>Lepidoptera</taxon>
        <taxon>Glossata</taxon>
        <taxon>Ditrysia</taxon>
        <taxon>Noctuoidea</taxon>
        <taxon>Noctuidae</taxon>
        <taxon>Amphipyrinae</taxon>
        <taxon>Spodoptera</taxon>
    </lineage>
</organism>
<dbReference type="InterPro" id="IPR058554">
    <property type="entry name" value="RAG1_RNase_H"/>
</dbReference>
<dbReference type="KEGG" id="sliu:111357680"/>
<feature type="region of interest" description="Disordered" evidence="1">
    <location>
        <begin position="27"/>
        <end position="48"/>
    </location>
</feature>
<sequence length="618" mass="69850">MLEKNKTWLEGADLEFKVAFHRPQASTSAPLKLHPGRPPIDFENASEKTKKRRVEELVSERSASELTLAAEIAHRKAGFRNVAKAIRSSNSPAKGNQSTSESCVGGRQLSSDEALAYYIDSKCTTHSYKQTRKWSMKAGHRVFPSYYSLCKSKLSCYPLEEHISITESRADIRLQAILDLTTNRLVKVQNEVIRSVLSKSSSFTLVSKWGCDGSSGHSTYKQKFENVEATDEFLFVFSFVPLQLYDGDIIIWQNPRPSSTTYCRPIKFIFAKETKELTTTETQKVLDEVSQLLPTLCNVAGSQISVNHKFLLTMTDGKICNALTDTLSAQKCYICGATPLMMNDESKDFPPKEDNLSFGLSTLHAWIRSFECLLHISYRLDFKKWQARSKADKDHLKLRSEIIKDKFKKELGLIVDKPKPGYGNSNDGNTARRFFSNAALSAEITGLDVDLIKKLGILLTTLSSGYDIDLNKLAKYCSDIKTLYLSLYSWYYMPVTLHKILVHSTEVVKSSLLPIGQLSEEAQEARNKDCRRFREHHTRKRSRIATNTDLLHMLLLTSDPLINTLREIPVKRLNKLPAEVLDMIIPPSQPPLQVPSNLDHTDENYLIPDSSDSECESD</sequence>
<feature type="domain" description="V(D)J recombination-activating protein 1 RNase H" evidence="2">
    <location>
        <begin position="206"/>
        <end position="322"/>
    </location>
</feature>
<dbReference type="Pfam" id="PF26100">
    <property type="entry name" value="RAG1_RNase_H"/>
    <property type="match status" value="1"/>
</dbReference>
<evidence type="ECO:0000313" key="4">
    <source>
        <dbReference type="RefSeq" id="XP_022828240.1"/>
    </source>
</evidence>
<protein>
    <submittedName>
        <fullName evidence="4">Uncharacterized protein LOC111357680 isoform X1</fullName>
    </submittedName>
</protein>
<evidence type="ECO:0000259" key="2">
    <source>
        <dbReference type="Pfam" id="PF26100"/>
    </source>
</evidence>
<evidence type="ECO:0000256" key="1">
    <source>
        <dbReference type="SAM" id="MobiDB-lite"/>
    </source>
</evidence>
<name>A0A9J7IX60_SPOLT</name>
<reference evidence="4" key="1">
    <citation type="submission" date="2025-08" db="UniProtKB">
        <authorList>
            <consortium name="RefSeq"/>
        </authorList>
    </citation>
    <scope>IDENTIFICATION</scope>
    <source>
        <strain evidence="4">Ishihara</strain>
        <tissue evidence="4">Whole body</tissue>
    </source>
</reference>
<dbReference type="Proteomes" id="UP000301870">
    <property type="component" value="Chromosome 25"/>
</dbReference>
<dbReference type="RefSeq" id="XP_022828240.1">
    <property type="nucleotide sequence ID" value="XM_022972472.1"/>
</dbReference>